<organism evidence="2 3">
    <name type="scientific">Marasmius crinis-equi</name>
    <dbReference type="NCBI Taxonomy" id="585013"/>
    <lineage>
        <taxon>Eukaryota</taxon>
        <taxon>Fungi</taxon>
        <taxon>Dikarya</taxon>
        <taxon>Basidiomycota</taxon>
        <taxon>Agaricomycotina</taxon>
        <taxon>Agaricomycetes</taxon>
        <taxon>Agaricomycetidae</taxon>
        <taxon>Agaricales</taxon>
        <taxon>Marasmiineae</taxon>
        <taxon>Marasmiaceae</taxon>
        <taxon>Marasmius</taxon>
    </lineage>
</organism>
<keyword evidence="2" id="KW-0689">Ribosomal protein</keyword>
<evidence type="ECO:0000313" key="3">
    <source>
        <dbReference type="Proteomes" id="UP001465976"/>
    </source>
</evidence>
<keyword evidence="3" id="KW-1185">Reference proteome</keyword>
<dbReference type="EMBL" id="JBAHYK010000627">
    <property type="protein sequence ID" value="KAL0572464.1"/>
    <property type="molecule type" value="Genomic_DNA"/>
</dbReference>
<dbReference type="Proteomes" id="UP001465976">
    <property type="component" value="Unassembled WGS sequence"/>
</dbReference>
<evidence type="ECO:0000256" key="1">
    <source>
        <dbReference type="SAM" id="MobiDB-lite"/>
    </source>
</evidence>
<name>A0ABR3FAY5_9AGAR</name>
<proteinExistence type="predicted"/>
<reference evidence="2 3" key="1">
    <citation type="submission" date="2024-02" db="EMBL/GenBank/DDBJ databases">
        <title>A draft genome for the cacao thread blight pathogen Marasmius crinis-equi.</title>
        <authorList>
            <person name="Cohen S.P."/>
            <person name="Baruah I.K."/>
            <person name="Amoako-Attah I."/>
            <person name="Bukari Y."/>
            <person name="Meinhardt L.W."/>
            <person name="Bailey B.A."/>
        </authorList>
    </citation>
    <scope>NUCLEOTIDE SEQUENCE [LARGE SCALE GENOMIC DNA]</scope>
    <source>
        <strain evidence="2 3">GH-76</strain>
    </source>
</reference>
<dbReference type="GO" id="GO:0005840">
    <property type="term" value="C:ribosome"/>
    <property type="evidence" value="ECO:0007669"/>
    <property type="project" value="UniProtKB-KW"/>
</dbReference>
<accession>A0ABR3FAY5</accession>
<sequence length="223" mass="25681">MSLEHPSCETLDSACGQSGHTQLAAGVAISVFTLVLAYKYLRFVFPCVTPVELQQVIQQVEEQYQQAISKDVYGVEWDDIADRRFRLSIEASIIRHRSFRASRWNTYLGLHPGLIPEIVQWYKKSETLKLSIAAALEQSIQDRLESDHRRRELRIARPFAPYEIPEALSSAFEQRACWPASSRDNQSMRHVLPYPSEKDNRAYSSDRVASRPKGFDHKKRLET</sequence>
<feature type="region of interest" description="Disordered" evidence="1">
    <location>
        <begin position="189"/>
        <end position="223"/>
    </location>
</feature>
<evidence type="ECO:0000313" key="2">
    <source>
        <dbReference type="EMBL" id="KAL0572464.1"/>
    </source>
</evidence>
<comment type="caution">
    <text evidence="2">The sequence shown here is derived from an EMBL/GenBank/DDBJ whole genome shotgun (WGS) entry which is preliminary data.</text>
</comment>
<protein>
    <submittedName>
        <fullName evidence="2">40S ribosomal protein S6</fullName>
    </submittedName>
</protein>
<gene>
    <name evidence="2" type="primary">RPS6_1</name>
    <name evidence="2" type="ORF">V5O48_009504</name>
</gene>
<keyword evidence="2" id="KW-0687">Ribonucleoprotein</keyword>
<feature type="compositionally biased region" description="Basic and acidic residues" evidence="1">
    <location>
        <begin position="213"/>
        <end position="223"/>
    </location>
</feature>